<name>A0A0R3UIX2_MESCO</name>
<reference evidence="4" key="2">
    <citation type="submission" date="2019-11" db="UniProtKB">
        <authorList>
            <consortium name="WormBaseParasite"/>
        </authorList>
    </citation>
    <scope>IDENTIFICATION</scope>
</reference>
<reference evidence="2 3" key="1">
    <citation type="submission" date="2018-10" db="EMBL/GenBank/DDBJ databases">
        <authorList>
            <consortium name="Pathogen Informatics"/>
        </authorList>
    </citation>
    <scope>NUCLEOTIDE SEQUENCE [LARGE SCALE GENOMIC DNA]</scope>
</reference>
<evidence type="ECO:0000313" key="4">
    <source>
        <dbReference type="WBParaSite" id="MCU_003826-RA"/>
    </source>
</evidence>
<evidence type="ECO:0000313" key="3">
    <source>
        <dbReference type="Proteomes" id="UP000267029"/>
    </source>
</evidence>
<dbReference type="Proteomes" id="UP000267029">
    <property type="component" value="Unassembled WGS sequence"/>
</dbReference>
<dbReference type="WBParaSite" id="MCU_003826-RA">
    <property type="protein sequence ID" value="MCU_003826-RA"/>
    <property type="gene ID" value="MCU_003826"/>
</dbReference>
<keyword evidence="3" id="KW-1185">Reference proteome</keyword>
<sequence length="120" mass="13141">MGIRGFGFHAIHQAAQPGFSRPGPSTSGGLEAASNRTDLNQPTCSKRTPSMSDYCQTPVIRHHQRSPVQNNRKLKPAESDDRLTNELPGYCPSSLPAFINIRFDMPLKMLSMTVSNSGEP</sequence>
<protein>
    <submittedName>
        <fullName evidence="2 4">Uncharacterized protein</fullName>
    </submittedName>
</protein>
<feature type="compositionally biased region" description="Basic and acidic residues" evidence="1">
    <location>
        <begin position="75"/>
        <end position="84"/>
    </location>
</feature>
<proteinExistence type="predicted"/>
<dbReference type="EMBL" id="UXSR01005361">
    <property type="protein sequence ID" value="VDD81409.1"/>
    <property type="molecule type" value="Genomic_DNA"/>
</dbReference>
<gene>
    <name evidence="2" type="ORF">MCOS_LOCUS7412</name>
</gene>
<feature type="compositionally biased region" description="Polar residues" evidence="1">
    <location>
        <begin position="23"/>
        <end position="55"/>
    </location>
</feature>
<accession>A0A0R3UIX2</accession>
<dbReference type="AlphaFoldDB" id="A0A0R3UIX2"/>
<evidence type="ECO:0000256" key="1">
    <source>
        <dbReference type="SAM" id="MobiDB-lite"/>
    </source>
</evidence>
<organism evidence="4">
    <name type="scientific">Mesocestoides corti</name>
    <name type="common">Flatworm</name>
    <dbReference type="NCBI Taxonomy" id="53468"/>
    <lineage>
        <taxon>Eukaryota</taxon>
        <taxon>Metazoa</taxon>
        <taxon>Spiralia</taxon>
        <taxon>Lophotrochozoa</taxon>
        <taxon>Platyhelminthes</taxon>
        <taxon>Cestoda</taxon>
        <taxon>Eucestoda</taxon>
        <taxon>Cyclophyllidea</taxon>
        <taxon>Mesocestoididae</taxon>
        <taxon>Mesocestoides</taxon>
    </lineage>
</organism>
<evidence type="ECO:0000313" key="2">
    <source>
        <dbReference type="EMBL" id="VDD81409.1"/>
    </source>
</evidence>
<feature type="region of interest" description="Disordered" evidence="1">
    <location>
        <begin position="13"/>
        <end position="85"/>
    </location>
</feature>